<dbReference type="STRING" id="1278298.GCA_000428685_02046"/>
<evidence type="ECO:0000313" key="3">
    <source>
        <dbReference type="Proteomes" id="UP000276899"/>
    </source>
</evidence>
<organism evidence="2 3">
    <name type="scientific">Actinomyces slackii</name>
    <dbReference type="NCBI Taxonomy" id="52774"/>
    <lineage>
        <taxon>Bacteria</taxon>
        <taxon>Bacillati</taxon>
        <taxon>Actinomycetota</taxon>
        <taxon>Actinomycetes</taxon>
        <taxon>Actinomycetales</taxon>
        <taxon>Actinomycetaceae</taxon>
        <taxon>Actinomyces</taxon>
    </lineage>
</organism>
<feature type="transmembrane region" description="Helical" evidence="1">
    <location>
        <begin position="352"/>
        <end position="370"/>
    </location>
</feature>
<keyword evidence="1" id="KW-0812">Transmembrane</keyword>
<keyword evidence="1" id="KW-0472">Membrane</keyword>
<proteinExistence type="predicted"/>
<feature type="transmembrane region" description="Helical" evidence="1">
    <location>
        <begin position="20"/>
        <end position="39"/>
    </location>
</feature>
<dbReference type="AlphaFoldDB" id="A0A3S4TB12"/>
<accession>A0A3S4TB12</accession>
<feature type="transmembrane region" description="Helical" evidence="1">
    <location>
        <begin position="151"/>
        <end position="168"/>
    </location>
</feature>
<evidence type="ECO:0000256" key="1">
    <source>
        <dbReference type="SAM" id="Phobius"/>
    </source>
</evidence>
<feature type="transmembrane region" description="Helical" evidence="1">
    <location>
        <begin position="51"/>
        <end position="71"/>
    </location>
</feature>
<feature type="transmembrane region" description="Helical" evidence="1">
    <location>
        <begin position="124"/>
        <end position="144"/>
    </location>
</feature>
<sequence>MWSPSSPRMLAVEAVAGEFLGWRLLLSGLVMTGVALWVGMNVSVTIHERGAALGIIMATSGAVSTVAWTWVRSGRWQNLMRFPLPMADLTRAVQVLGMLLVLIEALLPATVFIVTSAAGSLIDAGILLALGLGLAPVLLIVWSGAARRHRLSAAAVLAGLVIVVIYLGPGYAAAIASVAGAICVAAAIDLSGDSSRPTRVPRLAGSSLVVGEILTSRMTAINSLGMLGIGIAFNLMLQAQSVPFMLGFIVVFQNTPLNSYFSRHPSTLLVITTAPRAWLTLLRFGSHLAVFYVLCAVLVTLAPMQAVPHPRATLVVIVIASIVASAAAMILERYRPLTSWKSEREVLRHPRKYVPSLAAFAVVLAAWPIVL</sequence>
<evidence type="ECO:0000313" key="2">
    <source>
        <dbReference type="EMBL" id="VEG73736.1"/>
    </source>
</evidence>
<gene>
    <name evidence="2" type="ORF">NCTC11923_00345</name>
</gene>
<protein>
    <submittedName>
        <fullName evidence="2">Uncharacterized protein</fullName>
    </submittedName>
</protein>
<reference evidence="2 3" key="1">
    <citation type="submission" date="2018-12" db="EMBL/GenBank/DDBJ databases">
        <authorList>
            <consortium name="Pathogen Informatics"/>
        </authorList>
    </citation>
    <scope>NUCLEOTIDE SEQUENCE [LARGE SCALE GENOMIC DNA]</scope>
    <source>
        <strain evidence="2 3">NCTC11923</strain>
    </source>
</reference>
<keyword evidence="3" id="KW-1185">Reference proteome</keyword>
<feature type="transmembrane region" description="Helical" evidence="1">
    <location>
        <begin position="224"/>
        <end position="252"/>
    </location>
</feature>
<keyword evidence="1" id="KW-1133">Transmembrane helix</keyword>
<dbReference type="EMBL" id="LR134363">
    <property type="protein sequence ID" value="VEG73736.1"/>
    <property type="molecule type" value="Genomic_DNA"/>
</dbReference>
<feature type="transmembrane region" description="Helical" evidence="1">
    <location>
        <begin position="312"/>
        <end position="331"/>
    </location>
</feature>
<dbReference type="KEGG" id="asla:NCTC11923_00345"/>
<dbReference type="Proteomes" id="UP000276899">
    <property type="component" value="Chromosome"/>
</dbReference>
<feature type="transmembrane region" description="Helical" evidence="1">
    <location>
        <begin position="92"/>
        <end position="118"/>
    </location>
</feature>
<name>A0A3S4TB12_9ACTO</name>
<feature type="transmembrane region" description="Helical" evidence="1">
    <location>
        <begin position="289"/>
        <end position="306"/>
    </location>
</feature>